<proteinExistence type="predicted"/>
<gene>
    <name evidence="2" type="ORF">KUF71_023520</name>
</gene>
<dbReference type="EMBL" id="JAHWGI010000351">
    <property type="protein sequence ID" value="KAK3914107.1"/>
    <property type="molecule type" value="Genomic_DNA"/>
</dbReference>
<evidence type="ECO:0000313" key="3">
    <source>
        <dbReference type="Proteomes" id="UP001219518"/>
    </source>
</evidence>
<reference evidence="2" key="2">
    <citation type="journal article" date="2023" name="BMC Genomics">
        <title>Pest status, molecular evolution, and epigenetic factors derived from the genome assembly of Frankliniella fusca, a thysanopteran phytovirus vector.</title>
        <authorList>
            <person name="Catto M.A."/>
            <person name="Labadie P.E."/>
            <person name="Jacobson A.L."/>
            <person name="Kennedy G.G."/>
            <person name="Srinivasan R."/>
            <person name="Hunt B.G."/>
        </authorList>
    </citation>
    <scope>NUCLEOTIDE SEQUENCE</scope>
    <source>
        <strain evidence="2">PL_HMW_Pooled</strain>
    </source>
</reference>
<protein>
    <submittedName>
        <fullName evidence="2">Aromatic-amino-acid aminotransferase 1</fullName>
    </submittedName>
</protein>
<name>A0AAE1LDG4_9NEOP</name>
<accession>A0AAE1LDG4</accession>
<dbReference type="GO" id="GO:0008483">
    <property type="term" value="F:transaminase activity"/>
    <property type="evidence" value="ECO:0007669"/>
    <property type="project" value="UniProtKB-KW"/>
</dbReference>
<comment type="caution">
    <text evidence="2">The sequence shown here is derived from an EMBL/GenBank/DDBJ whole genome shotgun (WGS) entry which is preliminary data.</text>
</comment>
<reference evidence="2" key="1">
    <citation type="submission" date="2021-07" db="EMBL/GenBank/DDBJ databases">
        <authorList>
            <person name="Catto M.A."/>
            <person name="Jacobson A."/>
            <person name="Kennedy G."/>
            <person name="Labadie P."/>
            <person name="Hunt B.G."/>
            <person name="Srinivasan R."/>
        </authorList>
    </citation>
    <scope>NUCLEOTIDE SEQUENCE</scope>
    <source>
        <strain evidence="2">PL_HMW_Pooled</strain>
        <tissue evidence="2">Head</tissue>
    </source>
</reference>
<keyword evidence="2" id="KW-0808">Transferase</keyword>
<dbReference type="Proteomes" id="UP001219518">
    <property type="component" value="Unassembled WGS sequence"/>
</dbReference>
<sequence>MSADQRGAPAGNADGADVTSGRSGPSGRLPRLRHLFDGDDTNVYNDDICNLCAGTPGPDLLRHCADIFEEATAHRMASSLDRDPHDAQAHERKDAFLFQYGATAGPWDFREELSSFLTARYDDPVNA</sequence>
<keyword evidence="2" id="KW-0032">Aminotransferase</keyword>
<evidence type="ECO:0000313" key="2">
    <source>
        <dbReference type="EMBL" id="KAK3914107.1"/>
    </source>
</evidence>
<organism evidence="2 3">
    <name type="scientific">Frankliniella fusca</name>
    <dbReference type="NCBI Taxonomy" id="407009"/>
    <lineage>
        <taxon>Eukaryota</taxon>
        <taxon>Metazoa</taxon>
        <taxon>Ecdysozoa</taxon>
        <taxon>Arthropoda</taxon>
        <taxon>Hexapoda</taxon>
        <taxon>Insecta</taxon>
        <taxon>Pterygota</taxon>
        <taxon>Neoptera</taxon>
        <taxon>Paraneoptera</taxon>
        <taxon>Thysanoptera</taxon>
        <taxon>Terebrantia</taxon>
        <taxon>Thripoidea</taxon>
        <taxon>Thripidae</taxon>
        <taxon>Frankliniella</taxon>
    </lineage>
</organism>
<evidence type="ECO:0000256" key="1">
    <source>
        <dbReference type="SAM" id="MobiDB-lite"/>
    </source>
</evidence>
<feature type="region of interest" description="Disordered" evidence="1">
    <location>
        <begin position="1"/>
        <end position="32"/>
    </location>
</feature>
<dbReference type="AlphaFoldDB" id="A0AAE1LDG4"/>
<keyword evidence="3" id="KW-1185">Reference proteome</keyword>